<organism evidence="8 9">
    <name type="scientific">Mycovorax composti</name>
    <dbReference type="NCBI Taxonomy" id="2962693"/>
    <lineage>
        <taxon>Bacteria</taxon>
        <taxon>Pseudomonadati</taxon>
        <taxon>Bacteroidota</taxon>
        <taxon>Chitinophagia</taxon>
        <taxon>Chitinophagales</taxon>
        <taxon>Chitinophagaceae</taxon>
        <taxon>Mycovorax</taxon>
    </lineage>
</organism>
<reference evidence="9" key="1">
    <citation type="submission" date="2024-01" db="EMBL/GenBank/DDBJ databases">
        <title>Mycovorax composti gen. nov. sp. nov., a member of the family Chitinophagaceae isolated from button mushroom compost.</title>
        <authorList>
            <person name="Thai M."/>
            <person name="Bell T.L."/>
            <person name="Kertesz M.A."/>
        </authorList>
    </citation>
    <scope>NUCLEOTIDE SEQUENCE [LARGE SCALE GENOMIC DNA]</scope>
    <source>
        <strain evidence="9">C216</strain>
    </source>
</reference>
<dbReference type="EMBL" id="CP144143">
    <property type="protein sequence ID" value="WWC84271.1"/>
    <property type="molecule type" value="Genomic_DNA"/>
</dbReference>
<feature type="domain" description="RagB/SusD" evidence="6">
    <location>
        <begin position="320"/>
        <end position="554"/>
    </location>
</feature>
<dbReference type="Pfam" id="PF14322">
    <property type="entry name" value="SusD-like_3"/>
    <property type="match status" value="1"/>
</dbReference>
<keyword evidence="3" id="KW-0732">Signal</keyword>
<dbReference type="InterPro" id="IPR012944">
    <property type="entry name" value="SusD_RagB_dom"/>
</dbReference>
<evidence type="ECO:0000256" key="3">
    <source>
        <dbReference type="ARBA" id="ARBA00022729"/>
    </source>
</evidence>
<evidence type="ECO:0000259" key="7">
    <source>
        <dbReference type="Pfam" id="PF14322"/>
    </source>
</evidence>
<dbReference type="PROSITE" id="PS51257">
    <property type="entry name" value="PROKAR_LIPOPROTEIN"/>
    <property type="match status" value="1"/>
</dbReference>
<evidence type="ECO:0000256" key="4">
    <source>
        <dbReference type="ARBA" id="ARBA00023136"/>
    </source>
</evidence>
<proteinExistence type="inferred from homology"/>
<evidence type="ECO:0000256" key="1">
    <source>
        <dbReference type="ARBA" id="ARBA00004442"/>
    </source>
</evidence>
<evidence type="ECO:0000256" key="2">
    <source>
        <dbReference type="ARBA" id="ARBA00006275"/>
    </source>
</evidence>
<evidence type="ECO:0008006" key="10">
    <source>
        <dbReference type="Google" id="ProtNLM"/>
    </source>
</evidence>
<name>A0ABZ2ELY6_9BACT</name>
<dbReference type="Pfam" id="PF07980">
    <property type="entry name" value="SusD_RagB"/>
    <property type="match status" value="1"/>
</dbReference>
<evidence type="ECO:0000256" key="5">
    <source>
        <dbReference type="ARBA" id="ARBA00023237"/>
    </source>
</evidence>
<feature type="domain" description="SusD-like N-terminal" evidence="7">
    <location>
        <begin position="78"/>
        <end position="226"/>
    </location>
</feature>
<evidence type="ECO:0000259" key="6">
    <source>
        <dbReference type="Pfam" id="PF07980"/>
    </source>
</evidence>
<comment type="subcellular location">
    <subcellularLocation>
        <location evidence="1">Cell outer membrane</location>
    </subcellularLocation>
</comment>
<keyword evidence="4" id="KW-0472">Membrane</keyword>
<keyword evidence="9" id="KW-1185">Reference proteome</keyword>
<evidence type="ECO:0000313" key="8">
    <source>
        <dbReference type="EMBL" id="WWC84271.1"/>
    </source>
</evidence>
<dbReference type="InterPro" id="IPR033985">
    <property type="entry name" value="SusD-like_N"/>
</dbReference>
<evidence type="ECO:0000313" key="9">
    <source>
        <dbReference type="Proteomes" id="UP001321305"/>
    </source>
</evidence>
<keyword evidence="5" id="KW-0998">Cell outer membrane</keyword>
<dbReference type="Proteomes" id="UP001321305">
    <property type="component" value="Chromosome"/>
</dbReference>
<dbReference type="Gene3D" id="1.25.40.390">
    <property type="match status" value="1"/>
</dbReference>
<gene>
    <name evidence="8" type="ORF">PIECOFPK_02004</name>
</gene>
<sequence>MSMKNIINLIRVKSTLVCGMTLLFSCSLKEYNPGGTTADVVFAVEEGMNALVNSAYVNYGGQFYGREDIVMLTEGGTDIWINIANSGYGRQMTKYEELTASTGQIRNTWNRLYEIINYCNAGIERIDGVPYKSPDEKRSRKGELHFLRAYTYWHIVEFFGGVDLRTQETKTAVLTAYRSPITAFYDLMLQDCDEAIANLPVDPYPATDIGRATLKAAYGLKARLALTRVAYATNQAEKDQYYQMARDAAMYVINNQAALKVSLYSTPDAVFAPQNNKTNTEAMFVVTHSTVSSLNPQPNNPNRLHMWYKAKYSDRAGMVQDLFYGNDNNARSGSMCLMPTRHLLELYNEDIDGRYKAWFREEYYLNRPSYSWTADDLAAFEKPSSMVGTTLNAGDLALLYTKKKIADKRNKPYAVVDIDDTYDGDQVSTNPRFNICFPALTKFNDPNLPAPNSNFGTKDVITMRLAEMYFIAAESELMMTGGSKAKAVELINVIRRRAALPGKENDMMITEAQLNLDFLLEEKARELCGEHLRWFDLKRTGKLYDYVKAYNKDIPLIQPFHVLRPIPQMFLDAILNADEFGQNTGY</sequence>
<comment type="similarity">
    <text evidence="2">Belongs to the SusD family.</text>
</comment>
<accession>A0ABZ2ELY6</accession>
<protein>
    <recommendedName>
        <fullName evidence="10">RagB/SusD family nutrient uptake outer membrane protein</fullName>
    </recommendedName>
</protein>
<dbReference type="SUPFAM" id="SSF48452">
    <property type="entry name" value="TPR-like"/>
    <property type="match status" value="1"/>
</dbReference>
<dbReference type="InterPro" id="IPR011990">
    <property type="entry name" value="TPR-like_helical_dom_sf"/>
</dbReference>